<proteinExistence type="predicted"/>
<accession>A0ABN7XM62</accession>
<evidence type="ECO:0000313" key="1">
    <source>
        <dbReference type="EMBL" id="CAG8856411.1"/>
    </source>
</evidence>
<sequence>GSETNMLTIEDVHYEKTQLNMTEHRTDTHQNEFQENTTFCNWSDM</sequence>
<protein>
    <submittedName>
        <fullName evidence="1">10547_t:CDS:1</fullName>
    </submittedName>
</protein>
<organism evidence="1 2">
    <name type="scientific">Gigaspora margarita</name>
    <dbReference type="NCBI Taxonomy" id="4874"/>
    <lineage>
        <taxon>Eukaryota</taxon>
        <taxon>Fungi</taxon>
        <taxon>Fungi incertae sedis</taxon>
        <taxon>Mucoromycota</taxon>
        <taxon>Glomeromycotina</taxon>
        <taxon>Glomeromycetes</taxon>
        <taxon>Diversisporales</taxon>
        <taxon>Gigasporaceae</taxon>
        <taxon>Gigaspora</taxon>
    </lineage>
</organism>
<reference evidence="1 2" key="1">
    <citation type="submission" date="2021-06" db="EMBL/GenBank/DDBJ databases">
        <authorList>
            <person name="Kallberg Y."/>
            <person name="Tangrot J."/>
            <person name="Rosling A."/>
        </authorList>
    </citation>
    <scope>NUCLEOTIDE SEQUENCE [LARGE SCALE GENOMIC DNA]</scope>
    <source>
        <strain evidence="1 2">120-4 pot B 10/14</strain>
    </source>
</reference>
<evidence type="ECO:0000313" key="2">
    <source>
        <dbReference type="Proteomes" id="UP000789901"/>
    </source>
</evidence>
<dbReference type="Proteomes" id="UP000789901">
    <property type="component" value="Unassembled WGS sequence"/>
</dbReference>
<keyword evidence="2" id="KW-1185">Reference proteome</keyword>
<dbReference type="EMBL" id="CAJVQB010159754">
    <property type="protein sequence ID" value="CAG8856411.1"/>
    <property type="molecule type" value="Genomic_DNA"/>
</dbReference>
<feature type="non-terminal residue" evidence="1">
    <location>
        <position position="1"/>
    </location>
</feature>
<name>A0ABN7XM62_GIGMA</name>
<comment type="caution">
    <text evidence="1">The sequence shown here is derived from an EMBL/GenBank/DDBJ whole genome shotgun (WGS) entry which is preliminary data.</text>
</comment>
<feature type="non-terminal residue" evidence="1">
    <location>
        <position position="45"/>
    </location>
</feature>
<gene>
    <name evidence="1" type="ORF">GMARGA_LOCUS45232</name>
</gene>